<dbReference type="EMBL" id="MPUH01001568">
    <property type="protein sequence ID" value="OMJ67080.1"/>
    <property type="molecule type" value="Genomic_DNA"/>
</dbReference>
<dbReference type="PANTHER" id="PTHR20921">
    <property type="entry name" value="TRANSMEMBRANE PROTEIN 222"/>
    <property type="match status" value="1"/>
</dbReference>
<keyword evidence="1" id="KW-0472">Membrane</keyword>
<keyword evidence="1" id="KW-1133">Transmembrane helix</keyword>
<feature type="transmembrane region" description="Helical" evidence="1">
    <location>
        <begin position="136"/>
        <end position="153"/>
    </location>
</feature>
<keyword evidence="3" id="KW-1185">Reference proteome</keyword>
<organism evidence="2 3">
    <name type="scientific">Stentor coeruleus</name>
    <dbReference type="NCBI Taxonomy" id="5963"/>
    <lineage>
        <taxon>Eukaryota</taxon>
        <taxon>Sar</taxon>
        <taxon>Alveolata</taxon>
        <taxon>Ciliophora</taxon>
        <taxon>Postciliodesmatophora</taxon>
        <taxon>Heterotrichea</taxon>
        <taxon>Heterotrichida</taxon>
        <taxon>Stentoridae</taxon>
        <taxon>Stentor</taxon>
    </lineage>
</organism>
<sequence>MKTQLGSVELSIVWAPIFPISYIFPFFGHVGVTTSDGTIHDFSGSHIVNENKMRFGPPVKYVELSINDSKAWDSIIRTTDEEFCKCKHRPWNNCHHYACKVLNSYKYKGQEWSVMQILGLLIREGKYISYSGMLKIYSFLGAFLLIFIIFLILG</sequence>
<evidence type="ECO:0000256" key="1">
    <source>
        <dbReference type="SAM" id="Phobius"/>
    </source>
</evidence>
<reference evidence="2 3" key="1">
    <citation type="submission" date="2016-11" db="EMBL/GenBank/DDBJ databases">
        <title>The macronuclear genome of Stentor coeruleus: a giant cell with tiny introns.</title>
        <authorList>
            <person name="Slabodnick M."/>
            <person name="Ruby J.G."/>
            <person name="Reiff S.B."/>
            <person name="Swart E.C."/>
            <person name="Gosai S."/>
            <person name="Prabakaran S."/>
            <person name="Witkowska E."/>
            <person name="Larue G.E."/>
            <person name="Fisher S."/>
            <person name="Freeman R.M."/>
            <person name="Gunawardena J."/>
            <person name="Chu W."/>
            <person name="Stover N.A."/>
            <person name="Gregory B.D."/>
            <person name="Nowacki M."/>
            <person name="Derisi J."/>
            <person name="Roy S.W."/>
            <person name="Marshall W.F."/>
            <person name="Sood P."/>
        </authorList>
    </citation>
    <scope>NUCLEOTIDE SEQUENCE [LARGE SCALE GENOMIC DNA]</scope>
    <source>
        <strain evidence="2">WM001</strain>
    </source>
</reference>
<evidence type="ECO:0008006" key="4">
    <source>
        <dbReference type="Google" id="ProtNLM"/>
    </source>
</evidence>
<evidence type="ECO:0000313" key="3">
    <source>
        <dbReference type="Proteomes" id="UP000187209"/>
    </source>
</evidence>
<dbReference type="AlphaFoldDB" id="A0A1R2ARP0"/>
<keyword evidence="1" id="KW-0812">Transmembrane</keyword>
<gene>
    <name evidence="2" type="ORF">SteCoe_35852</name>
</gene>
<evidence type="ECO:0000313" key="2">
    <source>
        <dbReference type="EMBL" id="OMJ67080.1"/>
    </source>
</evidence>
<dbReference type="InterPro" id="IPR008496">
    <property type="entry name" value="TMEM222/RTE1"/>
</dbReference>
<dbReference type="Pfam" id="PF05608">
    <property type="entry name" value="RTE1"/>
    <property type="match status" value="1"/>
</dbReference>
<dbReference type="PANTHER" id="PTHR20921:SF0">
    <property type="entry name" value="TRANSMEMBRANE PROTEIN 222"/>
    <property type="match status" value="1"/>
</dbReference>
<comment type="caution">
    <text evidence="2">The sequence shown here is derived from an EMBL/GenBank/DDBJ whole genome shotgun (WGS) entry which is preliminary data.</text>
</comment>
<proteinExistence type="predicted"/>
<name>A0A1R2ARP0_9CILI</name>
<dbReference type="OrthoDB" id="267284at2759"/>
<dbReference type="Proteomes" id="UP000187209">
    <property type="component" value="Unassembled WGS sequence"/>
</dbReference>
<protein>
    <recommendedName>
        <fullName evidence="4">LRAT domain-containing protein</fullName>
    </recommendedName>
</protein>
<accession>A0A1R2ARP0</accession>